<feature type="compositionally biased region" description="Basic and acidic residues" evidence="8">
    <location>
        <begin position="401"/>
        <end position="417"/>
    </location>
</feature>
<keyword evidence="5 9" id="KW-0812">Transmembrane</keyword>
<dbReference type="GO" id="GO:0009103">
    <property type="term" value="P:lipopolysaccharide biosynthetic process"/>
    <property type="evidence" value="ECO:0007669"/>
    <property type="project" value="UniProtKB-ARBA"/>
</dbReference>
<feature type="domain" description="Glycosyltransferase RgtA/B/C/D-like" evidence="10">
    <location>
        <begin position="692"/>
        <end position="850"/>
    </location>
</feature>
<evidence type="ECO:0000256" key="5">
    <source>
        <dbReference type="ARBA" id="ARBA00022692"/>
    </source>
</evidence>
<feature type="transmembrane region" description="Helical" evidence="9">
    <location>
        <begin position="536"/>
        <end position="553"/>
    </location>
</feature>
<evidence type="ECO:0000259" key="10">
    <source>
        <dbReference type="Pfam" id="PF13231"/>
    </source>
</evidence>
<feature type="transmembrane region" description="Helical" evidence="9">
    <location>
        <begin position="36"/>
        <end position="53"/>
    </location>
</feature>
<gene>
    <name evidence="11" type="ORF">JIN81_14090</name>
</gene>
<proteinExistence type="predicted"/>
<reference evidence="11" key="1">
    <citation type="submission" date="2021-01" db="EMBL/GenBank/DDBJ databases">
        <title>Modified the classification status of verrucomicrobia.</title>
        <authorList>
            <person name="Feng X."/>
        </authorList>
    </citation>
    <scope>NUCLEOTIDE SEQUENCE</scope>
    <source>
        <strain evidence="11">KCTC 22201</strain>
    </source>
</reference>
<feature type="transmembrane region" description="Helical" evidence="9">
    <location>
        <begin position="712"/>
        <end position="730"/>
    </location>
</feature>
<sequence>MVDVVSGRDGVGTGGRGCGCKSESEEAVKKFRGRRLLLAVAIGLVGLLVVEWLRPSHPVVVSVDSPREACWISSVDEVQTTACFRHDFELKQEVVGGWLAVAAEGGFELVCNGNSVGMFSLWRSTRPFQNGLSEAGQRIYGGESAMSLNFPREYQWELHANEKLPVWFDLRPFLRRGWNALALELEARKPGAAMIVWGEVTLEDGSVVEIHSGRRWLAEPVPKGTTQFEWTRPEIRLRGWRQALEQGHGGRRLFRSVPDAAFGEAFDAPMMVSPPGRSSSQDWVLQFDHPHGEGEAFLRILANGPYRAWLNGRPIQPDSRASLGLADGGWQVTWEGRRPLAVTPTLMDPDDLGQGWGGERFADPRHGDPTANELTRVENMANQTRERPTANRQGQLLYDQYGEKEEKGRESDPKGYLEEPIRRTPMSVARDRSVEQFSAFGVGRLLVRGKNELRVRTIDGDDDRYGRTRSSKLAVDGWERTSGDWRNFTGDGVWQRTDPWGVEGEVVRGEPLNGLNAAVPAMKFLGHAGRPTQRRLVAPLLMLLVFAGSGLMMKRCVNASFSCWLADASWMPPVLVGTLVIVGFHAVKAAMLERSELLFFHTSGWPLVALSAALLVALMVRCSMRGSVRGGSWVERWERPLVVALLIAVAVLRGWKMDYQPIDDDEFASIQAVVGIAEKGVPEIGEGIWYTRSPLYHYAAGLLAWMFGSNLWVLRGFSVLAGVATGWVLWAMAKSIFKDPRIAMGALVLYALHPFLIFSSHIARFYQQQQLFLLLGIWAFIRGFVDKDGSDAWRLGSLAAFTAAILSQEISITMAPVILLVFVLFGRKAPWRSDLKLVLASGVAGLAVFIDILAFQVKCMTRSVGVSPNVEATISPTFWELGNLGSMAIGYSRLHVVLSLFVLFSLIAGVCSKQRGILALQVFVLGGIVACNLLITSVSFRYQYTLIALWILLGVHGMAVVASWLAQRIDGDRTGLVRRWVGVACFLMVLVSWSPWRIPGSYDEKILGDPITPLRHVAAMERPGDKVMITEPHPHAAKMEVGHADYDLVVPLLHDFTYRDRHGVLRDRNGDAEVVNHIGRLQEVFSRGDRIWIVVNREKFRSRGKNLRWEYPGAREELFIRKNCELVFRSHLWNLYLWDPAVGRYHAFRQEPGGWVD</sequence>
<keyword evidence="6 9" id="KW-1133">Transmembrane helix</keyword>
<evidence type="ECO:0000256" key="9">
    <source>
        <dbReference type="SAM" id="Phobius"/>
    </source>
</evidence>
<dbReference type="GO" id="GO:0005886">
    <property type="term" value="C:plasma membrane"/>
    <property type="evidence" value="ECO:0007669"/>
    <property type="project" value="UniProtKB-SubCell"/>
</dbReference>
<accession>A0A934RFD1</accession>
<feature type="transmembrane region" description="Helical" evidence="9">
    <location>
        <begin position="837"/>
        <end position="857"/>
    </location>
</feature>
<evidence type="ECO:0000256" key="8">
    <source>
        <dbReference type="SAM" id="MobiDB-lite"/>
    </source>
</evidence>
<evidence type="ECO:0000313" key="12">
    <source>
        <dbReference type="Proteomes" id="UP000658278"/>
    </source>
</evidence>
<dbReference type="Pfam" id="PF13231">
    <property type="entry name" value="PMT_2"/>
    <property type="match status" value="1"/>
</dbReference>
<keyword evidence="12" id="KW-1185">Reference proteome</keyword>
<evidence type="ECO:0000256" key="1">
    <source>
        <dbReference type="ARBA" id="ARBA00004651"/>
    </source>
</evidence>
<evidence type="ECO:0000256" key="2">
    <source>
        <dbReference type="ARBA" id="ARBA00022475"/>
    </source>
</evidence>
<feature type="transmembrane region" description="Helical" evidence="9">
    <location>
        <begin position="917"/>
        <end position="938"/>
    </location>
</feature>
<comment type="caution">
    <text evidence="11">The sequence shown here is derived from an EMBL/GenBank/DDBJ whole genome shotgun (WGS) entry which is preliminary data.</text>
</comment>
<dbReference type="InterPro" id="IPR050297">
    <property type="entry name" value="LipidA_mod_glycosyltrf_83"/>
</dbReference>
<feature type="region of interest" description="Disordered" evidence="8">
    <location>
        <begin position="363"/>
        <end position="417"/>
    </location>
</feature>
<organism evidence="11 12">
    <name type="scientific">Haloferula rosea</name>
    <dbReference type="NCBI Taxonomy" id="490093"/>
    <lineage>
        <taxon>Bacteria</taxon>
        <taxon>Pseudomonadati</taxon>
        <taxon>Verrucomicrobiota</taxon>
        <taxon>Verrucomicrobiia</taxon>
        <taxon>Verrucomicrobiales</taxon>
        <taxon>Verrucomicrobiaceae</taxon>
        <taxon>Haloferula</taxon>
    </lineage>
</organism>
<evidence type="ECO:0000256" key="6">
    <source>
        <dbReference type="ARBA" id="ARBA00022989"/>
    </source>
</evidence>
<keyword evidence="3" id="KW-0328">Glycosyltransferase</keyword>
<feature type="transmembrane region" description="Helical" evidence="9">
    <location>
        <begin position="944"/>
        <end position="965"/>
    </location>
</feature>
<dbReference type="Proteomes" id="UP000658278">
    <property type="component" value="Unassembled WGS sequence"/>
</dbReference>
<name>A0A934RFD1_9BACT</name>
<dbReference type="PANTHER" id="PTHR33908">
    <property type="entry name" value="MANNOSYLTRANSFERASE YKCB-RELATED"/>
    <property type="match status" value="1"/>
</dbReference>
<feature type="transmembrane region" description="Helical" evidence="9">
    <location>
        <begin position="598"/>
        <end position="620"/>
    </location>
</feature>
<feature type="transmembrane region" description="Helical" evidence="9">
    <location>
        <begin position="742"/>
        <end position="763"/>
    </location>
</feature>
<evidence type="ECO:0000256" key="4">
    <source>
        <dbReference type="ARBA" id="ARBA00022679"/>
    </source>
</evidence>
<protein>
    <submittedName>
        <fullName evidence="11">Glycosyltransferase family 39 protein</fullName>
    </submittedName>
</protein>
<keyword evidence="2" id="KW-1003">Cell membrane</keyword>
<feature type="transmembrane region" description="Helical" evidence="9">
    <location>
        <begin position="798"/>
        <end position="825"/>
    </location>
</feature>
<evidence type="ECO:0000256" key="3">
    <source>
        <dbReference type="ARBA" id="ARBA00022676"/>
    </source>
</evidence>
<dbReference type="EMBL" id="JAENII010000011">
    <property type="protein sequence ID" value="MBK1828159.1"/>
    <property type="molecule type" value="Genomic_DNA"/>
</dbReference>
<evidence type="ECO:0000313" key="11">
    <source>
        <dbReference type="EMBL" id="MBK1828159.1"/>
    </source>
</evidence>
<dbReference type="GO" id="GO:0016763">
    <property type="term" value="F:pentosyltransferase activity"/>
    <property type="evidence" value="ECO:0007669"/>
    <property type="project" value="TreeGrafter"/>
</dbReference>
<dbReference type="PANTHER" id="PTHR33908:SF11">
    <property type="entry name" value="MEMBRANE PROTEIN"/>
    <property type="match status" value="1"/>
</dbReference>
<comment type="subcellular location">
    <subcellularLocation>
        <location evidence="1">Cell membrane</location>
        <topology evidence="1">Multi-pass membrane protein</topology>
    </subcellularLocation>
</comment>
<keyword evidence="4" id="KW-0808">Transferase</keyword>
<dbReference type="InterPro" id="IPR038731">
    <property type="entry name" value="RgtA/B/C-like"/>
</dbReference>
<dbReference type="AlphaFoldDB" id="A0A934RFD1"/>
<keyword evidence="7 9" id="KW-0472">Membrane</keyword>
<feature type="transmembrane region" description="Helical" evidence="9">
    <location>
        <begin position="977"/>
        <end position="996"/>
    </location>
</feature>
<dbReference type="Gene3D" id="2.60.120.260">
    <property type="entry name" value="Galactose-binding domain-like"/>
    <property type="match status" value="1"/>
</dbReference>
<evidence type="ECO:0000256" key="7">
    <source>
        <dbReference type="ARBA" id="ARBA00023136"/>
    </source>
</evidence>
<feature type="transmembrane region" description="Helical" evidence="9">
    <location>
        <begin position="888"/>
        <end position="910"/>
    </location>
</feature>